<dbReference type="Gene3D" id="1.20.5.1150">
    <property type="entry name" value="Ribosomal protein S8"/>
    <property type="match status" value="1"/>
</dbReference>
<sequence length="71" mass="8487">MSTISITIDDRFPAEKAIKKFKRLCDAYGIVKEYRARSEYKKPSVKMKEKLENADKRRRKTDVRGRTRSKY</sequence>
<keyword evidence="8" id="KW-1185">Reference proteome</keyword>
<accession>A0AAX4HW33</accession>
<dbReference type="EMBL" id="CP139487">
    <property type="protein sequence ID" value="WPU67224.1"/>
    <property type="molecule type" value="Genomic_DNA"/>
</dbReference>
<protein>
    <recommendedName>
        <fullName evidence="4 5">Small ribosomal subunit protein bS21</fullName>
    </recommendedName>
</protein>
<organism evidence="7 8">
    <name type="scientific">Peredibacter starrii</name>
    <dbReference type="NCBI Taxonomy" id="28202"/>
    <lineage>
        <taxon>Bacteria</taxon>
        <taxon>Pseudomonadati</taxon>
        <taxon>Bdellovibrionota</taxon>
        <taxon>Bacteriovoracia</taxon>
        <taxon>Bacteriovoracales</taxon>
        <taxon>Bacteriovoracaceae</taxon>
        <taxon>Peredibacter</taxon>
    </lineage>
</organism>
<keyword evidence="2 5" id="KW-0689">Ribosomal protein</keyword>
<dbReference type="InterPro" id="IPR001911">
    <property type="entry name" value="Ribosomal_bS21"/>
</dbReference>
<reference evidence="7 8" key="1">
    <citation type="submission" date="2023-11" db="EMBL/GenBank/DDBJ databases">
        <title>Peredibacter starrii A3.12.</title>
        <authorList>
            <person name="Mitchell R.J."/>
        </authorList>
    </citation>
    <scope>NUCLEOTIDE SEQUENCE [LARGE SCALE GENOMIC DNA]</scope>
    <source>
        <strain evidence="7 8">A3.12</strain>
    </source>
</reference>
<feature type="region of interest" description="Disordered" evidence="6">
    <location>
        <begin position="45"/>
        <end position="71"/>
    </location>
</feature>
<dbReference type="GO" id="GO:0006412">
    <property type="term" value="P:translation"/>
    <property type="evidence" value="ECO:0007669"/>
    <property type="project" value="UniProtKB-UniRule"/>
</dbReference>
<name>A0AAX4HW33_9BACT</name>
<proteinExistence type="inferred from homology"/>
<evidence type="ECO:0000313" key="7">
    <source>
        <dbReference type="EMBL" id="WPU67224.1"/>
    </source>
</evidence>
<evidence type="ECO:0000256" key="5">
    <source>
        <dbReference type="HAMAP-Rule" id="MF_00358"/>
    </source>
</evidence>
<dbReference type="KEGG" id="psti:SOO65_15310"/>
<dbReference type="GO" id="GO:0003735">
    <property type="term" value="F:structural constituent of ribosome"/>
    <property type="evidence" value="ECO:0007669"/>
    <property type="project" value="InterPro"/>
</dbReference>
<dbReference type="GO" id="GO:0005840">
    <property type="term" value="C:ribosome"/>
    <property type="evidence" value="ECO:0007669"/>
    <property type="project" value="UniProtKB-KW"/>
</dbReference>
<keyword evidence="3 5" id="KW-0687">Ribonucleoprotein</keyword>
<evidence type="ECO:0000256" key="2">
    <source>
        <dbReference type="ARBA" id="ARBA00022980"/>
    </source>
</evidence>
<dbReference type="NCBIfam" id="TIGR00030">
    <property type="entry name" value="S21p"/>
    <property type="match status" value="1"/>
</dbReference>
<evidence type="ECO:0000313" key="8">
    <source>
        <dbReference type="Proteomes" id="UP001324634"/>
    </source>
</evidence>
<evidence type="ECO:0000256" key="4">
    <source>
        <dbReference type="ARBA" id="ARBA00035135"/>
    </source>
</evidence>
<dbReference type="GO" id="GO:1990904">
    <property type="term" value="C:ribonucleoprotein complex"/>
    <property type="evidence" value="ECO:0007669"/>
    <property type="project" value="UniProtKB-KW"/>
</dbReference>
<evidence type="ECO:0000256" key="1">
    <source>
        <dbReference type="ARBA" id="ARBA00006640"/>
    </source>
</evidence>
<dbReference type="AlphaFoldDB" id="A0AAX4HW33"/>
<dbReference type="Proteomes" id="UP001324634">
    <property type="component" value="Chromosome"/>
</dbReference>
<feature type="compositionally biased region" description="Basic and acidic residues" evidence="6">
    <location>
        <begin position="45"/>
        <end position="55"/>
    </location>
</feature>
<evidence type="ECO:0000256" key="6">
    <source>
        <dbReference type="SAM" id="MobiDB-lite"/>
    </source>
</evidence>
<evidence type="ECO:0000256" key="3">
    <source>
        <dbReference type="ARBA" id="ARBA00023274"/>
    </source>
</evidence>
<comment type="similarity">
    <text evidence="1 5">Belongs to the bacterial ribosomal protein bS21 family.</text>
</comment>
<gene>
    <name evidence="5 7" type="primary">rpsU</name>
    <name evidence="7" type="ORF">SOO65_15310</name>
</gene>
<dbReference type="InterPro" id="IPR038380">
    <property type="entry name" value="Ribosomal_bS21_sf"/>
</dbReference>
<dbReference type="HAMAP" id="MF_00358">
    <property type="entry name" value="Ribosomal_bS21"/>
    <property type="match status" value="1"/>
</dbReference>
<dbReference type="Pfam" id="PF01165">
    <property type="entry name" value="Ribosomal_S21"/>
    <property type="match status" value="1"/>
</dbReference>
<feature type="compositionally biased region" description="Basic residues" evidence="6">
    <location>
        <begin position="56"/>
        <end position="71"/>
    </location>
</feature>